<evidence type="ECO:0008006" key="3">
    <source>
        <dbReference type="Google" id="ProtNLM"/>
    </source>
</evidence>
<accession>A0A238WAZ3</accession>
<proteinExistence type="predicted"/>
<dbReference type="InterPro" id="IPR011004">
    <property type="entry name" value="Trimer_LpxA-like_sf"/>
</dbReference>
<dbReference type="RefSeq" id="WP_176439807.1">
    <property type="nucleotide sequence ID" value="NZ_FZNW01000005.1"/>
</dbReference>
<keyword evidence="2" id="KW-1185">Reference proteome</keyword>
<dbReference type="Gene3D" id="2.160.10.10">
    <property type="entry name" value="Hexapeptide repeat proteins"/>
    <property type="match status" value="1"/>
</dbReference>
<dbReference type="AlphaFoldDB" id="A0A238WAZ3"/>
<protein>
    <recommendedName>
        <fullName evidence="3">Transferase hexapeptide (Six repeat-containing protein)</fullName>
    </recommendedName>
</protein>
<organism evidence="1 2">
    <name type="scientific">Haloechinothrix alba</name>
    <dbReference type="NCBI Taxonomy" id="664784"/>
    <lineage>
        <taxon>Bacteria</taxon>
        <taxon>Bacillati</taxon>
        <taxon>Actinomycetota</taxon>
        <taxon>Actinomycetes</taxon>
        <taxon>Pseudonocardiales</taxon>
        <taxon>Pseudonocardiaceae</taxon>
        <taxon>Haloechinothrix</taxon>
    </lineage>
</organism>
<evidence type="ECO:0000313" key="1">
    <source>
        <dbReference type="EMBL" id="SNR42869.1"/>
    </source>
</evidence>
<evidence type="ECO:0000313" key="2">
    <source>
        <dbReference type="Proteomes" id="UP000198348"/>
    </source>
</evidence>
<name>A0A238WAZ3_9PSEU</name>
<dbReference type="Proteomes" id="UP000198348">
    <property type="component" value="Unassembled WGS sequence"/>
</dbReference>
<sequence>MSRYALGEHEPYVHPTAFVHPDAVVIGSVVLGVESTVRTGAVIAASALVPEDFEVQPYTMALGVPARIREARVDPRGWSSRFAAMSTRAPVVAPSYADRFAPLQDLAVATSCTTSRPALA</sequence>
<dbReference type="EMBL" id="FZNW01000005">
    <property type="protein sequence ID" value="SNR42869.1"/>
    <property type="molecule type" value="Genomic_DNA"/>
</dbReference>
<dbReference type="SUPFAM" id="SSF51161">
    <property type="entry name" value="Trimeric LpxA-like enzymes"/>
    <property type="match status" value="1"/>
</dbReference>
<reference evidence="1 2" key="1">
    <citation type="submission" date="2017-06" db="EMBL/GenBank/DDBJ databases">
        <authorList>
            <person name="Kim H.J."/>
            <person name="Triplett B.A."/>
        </authorList>
    </citation>
    <scope>NUCLEOTIDE SEQUENCE [LARGE SCALE GENOMIC DNA]</scope>
    <source>
        <strain evidence="1 2">DSM 45207</strain>
    </source>
</reference>
<gene>
    <name evidence="1" type="ORF">SAMN06265360_105230</name>
</gene>